<keyword evidence="11" id="KW-1185">Reference proteome</keyword>
<evidence type="ECO:0000256" key="3">
    <source>
        <dbReference type="ARBA" id="ARBA00023001"/>
    </source>
</evidence>
<dbReference type="AlphaFoldDB" id="A0A1V9Z6Y9"/>
<evidence type="ECO:0000259" key="9">
    <source>
        <dbReference type="Pfam" id="PF00150"/>
    </source>
</evidence>
<protein>
    <submittedName>
        <fullName evidence="10">Cell 5A endo-1,4-betaglucanase</fullName>
    </submittedName>
</protein>
<dbReference type="Gene3D" id="3.20.20.80">
    <property type="entry name" value="Glycosidases"/>
    <property type="match status" value="1"/>
</dbReference>
<evidence type="ECO:0000313" key="11">
    <source>
        <dbReference type="Proteomes" id="UP000243579"/>
    </source>
</evidence>
<dbReference type="Proteomes" id="UP000243579">
    <property type="component" value="Unassembled WGS sequence"/>
</dbReference>
<dbReference type="GO" id="GO:0004553">
    <property type="term" value="F:hydrolase activity, hydrolyzing O-glycosyl compounds"/>
    <property type="evidence" value="ECO:0007669"/>
    <property type="project" value="InterPro"/>
</dbReference>
<dbReference type="InterPro" id="IPR001547">
    <property type="entry name" value="Glyco_hydro_5"/>
</dbReference>
<keyword evidence="5 7" id="KW-0326">Glycosidase</keyword>
<dbReference type="PANTHER" id="PTHR35923:SF2">
    <property type="entry name" value="ENDOGLUCANASE"/>
    <property type="match status" value="1"/>
</dbReference>
<evidence type="ECO:0000256" key="6">
    <source>
        <dbReference type="ARBA" id="ARBA00023326"/>
    </source>
</evidence>
<evidence type="ECO:0000256" key="4">
    <source>
        <dbReference type="ARBA" id="ARBA00023277"/>
    </source>
</evidence>
<evidence type="ECO:0000313" key="10">
    <source>
        <dbReference type="EMBL" id="OQR93610.1"/>
    </source>
</evidence>
<keyword evidence="2 7" id="KW-0378">Hydrolase</keyword>
<evidence type="ECO:0000256" key="5">
    <source>
        <dbReference type="ARBA" id="ARBA00023295"/>
    </source>
</evidence>
<keyword evidence="4" id="KW-0119">Carbohydrate metabolism</keyword>
<keyword evidence="6" id="KW-0624">Polysaccharide degradation</keyword>
<dbReference type="GO" id="GO:0030245">
    <property type="term" value="P:cellulose catabolic process"/>
    <property type="evidence" value="ECO:0007669"/>
    <property type="project" value="UniProtKB-KW"/>
</dbReference>
<accession>A0A1V9Z6Y9</accession>
<evidence type="ECO:0000256" key="2">
    <source>
        <dbReference type="ARBA" id="ARBA00022801"/>
    </source>
</evidence>
<dbReference type="SUPFAM" id="SSF51445">
    <property type="entry name" value="(Trans)glycosidases"/>
    <property type="match status" value="1"/>
</dbReference>
<comment type="similarity">
    <text evidence="1 7">Belongs to the glycosyl hydrolase 5 (cellulase A) family.</text>
</comment>
<feature type="non-terminal residue" evidence="10">
    <location>
        <position position="1"/>
    </location>
</feature>
<comment type="caution">
    <text evidence="10">The sequence shown here is derived from an EMBL/GenBank/DDBJ whole genome shotgun (WGS) entry which is preliminary data.</text>
</comment>
<feature type="domain" description="Glycoside hydrolase family 5" evidence="9">
    <location>
        <begin position="53"/>
        <end position="386"/>
    </location>
</feature>
<dbReference type="EMBL" id="JNBR01000402">
    <property type="protein sequence ID" value="OQR93610.1"/>
    <property type="molecule type" value="Genomic_DNA"/>
</dbReference>
<name>A0A1V9Z6Y9_ACHHY</name>
<evidence type="ECO:0000256" key="7">
    <source>
        <dbReference type="RuleBase" id="RU361153"/>
    </source>
</evidence>
<dbReference type="InterPro" id="IPR017853">
    <property type="entry name" value="GH"/>
</dbReference>
<keyword evidence="3" id="KW-0136">Cellulose degradation</keyword>
<gene>
    <name evidence="10" type="ORF">ACHHYP_02399</name>
</gene>
<dbReference type="PANTHER" id="PTHR35923">
    <property type="entry name" value="MAJOR EXTRACELLULAR ENDOGLUCANASE"/>
    <property type="match status" value="1"/>
</dbReference>
<feature type="region of interest" description="Disordered" evidence="8">
    <location>
        <begin position="1"/>
        <end position="20"/>
    </location>
</feature>
<feature type="compositionally biased region" description="Polar residues" evidence="8">
    <location>
        <begin position="11"/>
        <end position="20"/>
    </location>
</feature>
<reference evidence="10 11" key="1">
    <citation type="journal article" date="2014" name="Genome Biol. Evol.">
        <title>The secreted proteins of Achlya hypogyna and Thraustotheca clavata identify the ancestral oomycete secretome and reveal gene acquisitions by horizontal gene transfer.</title>
        <authorList>
            <person name="Misner I."/>
            <person name="Blouin N."/>
            <person name="Leonard G."/>
            <person name="Richards T.A."/>
            <person name="Lane C.E."/>
        </authorList>
    </citation>
    <scope>NUCLEOTIDE SEQUENCE [LARGE SCALE GENOMIC DNA]</scope>
    <source>
        <strain evidence="10 11">ATCC 48635</strain>
    </source>
</reference>
<evidence type="ECO:0000256" key="8">
    <source>
        <dbReference type="SAM" id="MobiDB-lite"/>
    </source>
</evidence>
<proteinExistence type="inferred from homology"/>
<evidence type="ECO:0000256" key="1">
    <source>
        <dbReference type="ARBA" id="ARBA00005641"/>
    </source>
</evidence>
<sequence>YGKINDGTAGTDGQVTNPTAFPNRQCKLPNYLSVDGALYVQAPNGSRVPVAIKGINWFGMETELSVPFGLWANPHNGTSLYEVVAFLARHHFNSIRLPLSVASLVANTPPNPHVVNTFESPALNLTTYVSTVQSIVAAAGAFGLSVLLDLHYLSPTDKGDAWFSDAFPTTTVLDAMDVLTAALCSDAYWNVLGVDLKNEPWDTTWGDDGPKDFRAGATLLANRMLRGCPSWLAFVEGNARTHSIVINDTAFDYYDWWGGGLQRAGDAPLALDVPAKVVWAPHYYSPSVYPQSFLVRGAMRVPGESVLADYTEWDDEPLRQIVAATAEDMFGYLRRQGSAVVFGEFGGLFALDAHPRKTSQRVIKACLALMMETGYVGGYMWALNPESGYGYNPSSTAGYWEEGLLRANWRDVNRDYLDALAVLDTMPHRQPFPCFTS</sequence>
<dbReference type="STRING" id="1202772.A0A1V9Z6Y9"/>
<dbReference type="Pfam" id="PF00150">
    <property type="entry name" value="Cellulase"/>
    <property type="match status" value="1"/>
</dbReference>
<organism evidence="10 11">
    <name type="scientific">Achlya hypogyna</name>
    <name type="common">Oomycete</name>
    <name type="synonym">Protoachlya hypogyna</name>
    <dbReference type="NCBI Taxonomy" id="1202772"/>
    <lineage>
        <taxon>Eukaryota</taxon>
        <taxon>Sar</taxon>
        <taxon>Stramenopiles</taxon>
        <taxon>Oomycota</taxon>
        <taxon>Saprolegniomycetes</taxon>
        <taxon>Saprolegniales</taxon>
        <taxon>Achlyaceae</taxon>
        <taxon>Achlya</taxon>
    </lineage>
</organism>
<dbReference type="OrthoDB" id="74680at2759"/>